<dbReference type="AlphaFoldDB" id="A0A1L8D1Z6"/>
<dbReference type="InterPro" id="IPR052379">
    <property type="entry name" value="Type_VII_TA_RNase"/>
</dbReference>
<comment type="similarity">
    <text evidence="4">Belongs to the HepT RNase toxin family.</text>
</comment>
<evidence type="ECO:0000313" key="6">
    <source>
        <dbReference type="Proteomes" id="UP000187338"/>
    </source>
</evidence>
<organism evidence="5 6">
    <name type="scientific">Carboxydothermus islandicus</name>
    <dbReference type="NCBI Taxonomy" id="661089"/>
    <lineage>
        <taxon>Bacteria</taxon>
        <taxon>Bacillati</taxon>
        <taxon>Bacillota</taxon>
        <taxon>Clostridia</taxon>
        <taxon>Thermoanaerobacterales</taxon>
        <taxon>Thermoanaerobacteraceae</taxon>
        <taxon>Carboxydothermus</taxon>
    </lineage>
</organism>
<keyword evidence="2" id="KW-0540">Nuclease</keyword>
<evidence type="ECO:0000313" key="5">
    <source>
        <dbReference type="EMBL" id="GAV25200.1"/>
    </source>
</evidence>
<dbReference type="Gene3D" id="1.20.120.580">
    <property type="entry name" value="bsu32300-like"/>
    <property type="match status" value="1"/>
</dbReference>
<keyword evidence="1" id="KW-1277">Toxin-antitoxin system</keyword>
<dbReference type="Proteomes" id="UP000187338">
    <property type="component" value="Unassembled WGS sequence"/>
</dbReference>
<dbReference type="PANTHER" id="PTHR33397:SF5">
    <property type="entry name" value="RNASE YUTE-RELATED"/>
    <property type="match status" value="1"/>
</dbReference>
<evidence type="ECO:0000256" key="3">
    <source>
        <dbReference type="ARBA" id="ARBA00022801"/>
    </source>
</evidence>
<name>A0A1L8D1Z6_9THEO</name>
<keyword evidence="3" id="KW-0378">Hydrolase</keyword>
<protein>
    <recommendedName>
        <fullName evidence="7">DUF86 domain-containing protein</fullName>
    </recommendedName>
</protein>
<dbReference type="GO" id="GO:0016787">
    <property type="term" value="F:hydrolase activity"/>
    <property type="evidence" value="ECO:0007669"/>
    <property type="project" value="UniProtKB-KW"/>
</dbReference>
<gene>
    <name evidence="5" type="ORF">ciss_11330</name>
</gene>
<evidence type="ECO:0000256" key="4">
    <source>
        <dbReference type="ARBA" id="ARBA00024207"/>
    </source>
</evidence>
<keyword evidence="6" id="KW-1185">Reference proteome</keyword>
<dbReference type="SUPFAM" id="SSF81593">
    <property type="entry name" value="Nucleotidyltransferase substrate binding subunit/domain"/>
    <property type="match status" value="1"/>
</dbReference>
<dbReference type="GO" id="GO:0110001">
    <property type="term" value="C:toxin-antitoxin complex"/>
    <property type="evidence" value="ECO:0007669"/>
    <property type="project" value="InterPro"/>
</dbReference>
<dbReference type="PANTHER" id="PTHR33397">
    <property type="entry name" value="UPF0331 PROTEIN YUTE"/>
    <property type="match status" value="1"/>
</dbReference>
<comment type="caution">
    <text evidence="5">The sequence shown here is derived from an EMBL/GenBank/DDBJ whole genome shotgun (WGS) entry which is preliminary data.</text>
</comment>
<accession>A0A1L8D1Z6</accession>
<dbReference type="InterPro" id="IPR037038">
    <property type="entry name" value="HepT-like_sf"/>
</dbReference>
<reference evidence="6" key="1">
    <citation type="submission" date="2016-12" db="EMBL/GenBank/DDBJ databases">
        <title>Draft Genome Sequences od Carboxydothermus pertinax and islandicus, Hydrogenogenic Carboxydotrophic Bacteria.</title>
        <authorList>
            <person name="Fukuyama Y."/>
            <person name="Ohmae K."/>
            <person name="Yoneda Y."/>
            <person name="Yoshida T."/>
            <person name="Sako Y."/>
        </authorList>
    </citation>
    <scope>NUCLEOTIDE SEQUENCE [LARGE SCALE GENOMIC DNA]</scope>
    <source>
        <strain evidence="6">SET</strain>
    </source>
</reference>
<dbReference type="EMBL" id="BDJL01000035">
    <property type="protein sequence ID" value="GAV25200.1"/>
    <property type="molecule type" value="Genomic_DNA"/>
</dbReference>
<proteinExistence type="inferred from homology"/>
<evidence type="ECO:0000256" key="2">
    <source>
        <dbReference type="ARBA" id="ARBA00022722"/>
    </source>
</evidence>
<dbReference type="InterPro" id="IPR008201">
    <property type="entry name" value="HepT-like"/>
</dbReference>
<sequence>MNLTGSLSKERVNILDEKLLTQIRFLKKYLNLLKDMAQKSKKEYLEDFIYKGAVERYLQMAIETCINIGNRIISLEQFKYDLTPPETYAEVFEKLQKIGLIEENLSTKLKKMTQFRNKLVHVYWEIDDAVVYDILQNNLKDIEEFLRIALNYITKEK</sequence>
<dbReference type="Pfam" id="PF01934">
    <property type="entry name" value="HepT-like"/>
    <property type="match status" value="1"/>
</dbReference>
<dbReference type="STRING" id="661089.ciss_11330"/>
<dbReference type="NCBIfam" id="NF047751">
    <property type="entry name" value="HepT_toxin"/>
    <property type="match status" value="1"/>
</dbReference>
<evidence type="ECO:0000256" key="1">
    <source>
        <dbReference type="ARBA" id="ARBA00022649"/>
    </source>
</evidence>
<dbReference type="GO" id="GO:0004540">
    <property type="term" value="F:RNA nuclease activity"/>
    <property type="evidence" value="ECO:0007669"/>
    <property type="project" value="InterPro"/>
</dbReference>
<evidence type="ECO:0008006" key="7">
    <source>
        <dbReference type="Google" id="ProtNLM"/>
    </source>
</evidence>